<dbReference type="AlphaFoldDB" id="V5NLL2"/>
<keyword evidence="3 5" id="KW-1133">Transmembrane helix</keyword>
<sequence>MKLVFKSYNQAILMGKKGMLEKIQKEWLSNIQKDLLSGFVVGLSVIPETAGFAIMVGLDVGVAFYTTFYMAFVLSFFGARKAMISAAAGSVALILVGVVKNYGLEYAGVATLMAGILQILLGYLKIGNLLRFIPQSVMYGFVNALGILLLMEQFKFLQNQNLGVFILLAIGILIIYLFPLITKKIPSNLICILAVSAIALIFDMHAPNLGSIEQGVSGFHFIIIPKNLDFKIVIELLPYALSLALVGTIESLLTAKTLDMILKDGVSDKNKETKAQGLGNIISGLLGGMTGCALVGQSIINAKSGARTRLSTFFAGFSLMVLILVFNEYVVKIPIVAVVAVMVMISFTTFNFQSVINIKKIKLYDTLNMLLVVAVVLYTHNLAIGVVVGVLVNALWIKSKGIA</sequence>
<evidence type="ECO:0000256" key="1">
    <source>
        <dbReference type="ARBA" id="ARBA00004141"/>
    </source>
</evidence>
<feature type="domain" description="SLC26A/SulP transporter" evidence="6">
    <location>
        <begin position="32"/>
        <end position="158"/>
    </location>
</feature>
<dbReference type="EMBL" id="CP006889">
    <property type="protein sequence ID" value="AHA89500.1"/>
    <property type="molecule type" value="Genomic_DNA"/>
</dbReference>
<dbReference type="Proteomes" id="UP000018543">
    <property type="component" value="Chromosome"/>
</dbReference>
<dbReference type="PATRIC" id="fig|1407463.3.peg.587"/>
<name>V5NLL2_HELPX</name>
<feature type="transmembrane region" description="Helical" evidence="5">
    <location>
        <begin position="52"/>
        <end position="76"/>
    </location>
</feature>
<keyword evidence="2 5" id="KW-0812">Transmembrane</keyword>
<organism evidence="7 8">
    <name type="scientific">Helicobacter pylori BM012S</name>
    <dbReference type="NCBI Taxonomy" id="1407463"/>
    <lineage>
        <taxon>Bacteria</taxon>
        <taxon>Pseudomonadati</taxon>
        <taxon>Campylobacterota</taxon>
        <taxon>Epsilonproteobacteria</taxon>
        <taxon>Campylobacterales</taxon>
        <taxon>Helicobacteraceae</taxon>
        <taxon>Helicobacter</taxon>
    </lineage>
</organism>
<gene>
    <name evidence="7" type="ORF">U064_0570</name>
</gene>
<dbReference type="HOGENOM" id="CLU_003182_7_0_7"/>
<feature type="transmembrane region" description="Helical" evidence="5">
    <location>
        <begin position="275"/>
        <end position="296"/>
    </location>
</feature>
<feature type="transmembrane region" description="Helical" evidence="5">
    <location>
        <begin position="106"/>
        <end position="126"/>
    </location>
</feature>
<feature type="transmembrane region" description="Helical" evidence="5">
    <location>
        <begin position="370"/>
        <end position="397"/>
    </location>
</feature>
<dbReference type="KEGG" id="hez:U064_0570"/>
<dbReference type="GO" id="GO:0016020">
    <property type="term" value="C:membrane"/>
    <property type="evidence" value="ECO:0007669"/>
    <property type="project" value="UniProtKB-SubCell"/>
</dbReference>
<keyword evidence="4 5" id="KW-0472">Membrane</keyword>
<evidence type="ECO:0000256" key="4">
    <source>
        <dbReference type="ARBA" id="ARBA00023136"/>
    </source>
</evidence>
<reference evidence="7 8" key="1">
    <citation type="journal article" date="2013" name="PLoS ONE">
        <title>Helicobacter pylori genomic microevolution during naturally occurring transmission between adults.</title>
        <authorList>
            <person name="Linz B."/>
            <person name="Windsor H.M."/>
            <person name="Gajewski J.P."/>
            <person name="Hake C.M."/>
            <person name="Drautz D.I."/>
            <person name="Schuster S.C."/>
            <person name="Marshall B.J."/>
        </authorList>
    </citation>
    <scope>NUCLEOTIDE SEQUENCE [LARGE SCALE GENOMIC DNA]</scope>
    <source>
        <strain evidence="7 8">BM012S</strain>
    </source>
</reference>
<dbReference type="PANTHER" id="PTHR43310:SF1">
    <property type="entry name" value="SULFATE TRANSPORTER YBAR-RELATED"/>
    <property type="match status" value="1"/>
</dbReference>
<dbReference type="PANTHER" id="PTHR43310">
    <property type="entry name" value="SULFATE TRANSPORTER YBAR-RELATED"/>
    <property type="match status" value="1"/>
</dbReference>
<feature type="transmembrane region" description="Helical" evidence="5">
    <location>
        <begin position="308"/>
        <end position="327"/>
    </location>
</feature>
<feature type="domain" description="SLC26A/SulP transporter" evidence="6">
    <location>
        <begin position="179"/>
        <end position="370"/>
    </location>
</feature>
<dbReference type="Pfam" id="PF00916">
    <property type="entry name" value="Sulfate_transp"/>
    <property type="match status" value="2"/>
</dbReference>
<feature type="transmembrane region" description="Helical" evidence="5">
    <location>
        <begin position="162"/>
        <end position="179"/>
    </location>
</feature>
<evidence type="ECO:0000259" key="6">
    <source>
        <dbReference type="Pfam" id="PF00916"/>
    </source>
</evidence>
<evidence type="ECO:0000256" key="2">
    <source>
        <dbReference type="ARBA" id="ARBA00022692"/>
    </source>
</evidence>
<evidence type="ECO:0000256" key="3">
    <source>
        <dbReference type="ARBA" id="ARBA00022989"/>
    </source>
</evidence>
<feature type="transmembrane region" description="Helical" evidence="5">
    <location>
        <begin position="333"/>
        <end position="358"/>
    </location>
</feature>
<feature type="transmembrane region" description="Helical" evidence="5">
    <location>
        <begin position="82"/>
        <end position="99"/>
    </location>
</feature>
<feature type="transmembrane region" description="Helical" evidence="5">
    <location>
        <begin position="236"/>
        <end position="255"/>
    </location>
</feature>
<comment type="subcellular location">
    <subcellularLocation>
        <location evidence="1">Membrane</location>
        <topology evidence="1">Multi-pass membrane protein</topology>
    </subcellularLocation>
</comment>
<evidence type="ECO:0000313" key="7">
    <source>
        <dbReference type="EMBL" id="AHA89500.1"/>
    </source>
</evidence>
<feature type="transmembrane region" description="Helical" evidence="5">
    <location>
        <begin position="132"/>
        <end position="150"/>
    </location>
</feature>
<proteinExistence type="predicted"/>
<dbReference type="InterPro" id="IPR052706">
    <property type="entry name" value="Membrane-Transporter-like"/>
</dbReference>
<evidence type="ECO:0000313" key="8">
    <source>
        <dbReference type="Proteomes" id="UP000018543"/>
    </source>
</evidence>
<protein>
    <submittedName>
        <fullName evidence="7">Sulfate permease</fullName>
    </submittedName>
</protein>
<evidence type="ECO:0000256" key="5">
    <source>
        <dbReference type="SAM" id="Phobius"/>
    </source>
</evidence>
<accession>V5NLL2</accession>
<dbReference type="InterPro" id="IPR011547">
    <property type="entry name" value="SLC26A/SulP_dom"/>
</dbReference>
<feature type="transmembrane region" description="Helical" evidence="5">
    <location>
        <begin position="185"/>
        <end position="202"/>
    </location>
</feature>